<dbReference type="Proteomes" id="UP000663864">
    <property type="component" value="Unassembled WGS sequence"/>
</dbReference>
<comment type="caution">
    <text evidence="3">The sequence shown here is derived from an EMBL/GenBank/DDBJ whole genome shotgun (WGS) entry which is preliminary data.</text>
</comment>
<evidence type="ECO:0000313" key="4">
    <source>
        <dbReference type="EMBL" id="CAF4039077.1"/>
    </source>
</evidence>
<evidence type="ECO:0000313" key="6">
    <source>
        <dbReference type="EMBL" id="CAF4121764.1"/>
    </source>
</evidence>
<gene>
    <name evidence="5" type="ORF">FNK824_LOCUS30573</name>
    <name evidence="6" type="ORF">JBS370_LOCUS32661</name>
    <name evidence="4" type="ORF">OTI717_LOCUS31033</name>
    <name evidence="1" type="ORF">RFH988_LOCUS30807</name>
    <name evidence="3" type="ORF">SEV965_LOCUS34966</name>
    <name evidence="2" type="ORF">ZHD862_LOCUS35611</name>
</gene>
<dbReference type="EMBL" id="CAJNOU010005429">
    <property type="protein sequence ID" value="CAF1477951.1"/>
    <property type="molecule type" value="Genomic_DNA"/>
</dbReference>
<dbReference type="EMBL" id="CAJOBE010009430">
    <property type="protein sequence ID" value="CAF4084857.1"/>
    <property type="molecule type" value="Genomic_DNA"/>
</dbReference>
<dbReference type="Proteomes" id="UP000663882">
    <property type="component" value="Unassembled WGS sequence"/>
</dbReference>
<dbReference type="EMBL" id="CAJOAX010008652">
    <property type="protein sequence ID" value="CAF4039077.1"/>
    <property type="molecule type" value="Genomic_DNA"/>
</dbReference>
<name>A0A815RPX8_9BILA</name>
<evidence type="ECO:0000313" key="5">
    <source>
        <dbReference type="EMBL" id="CAF4084857.1"/>
    </source>
</evidence>
<dbReference type="Proteomes" id="UP000663836">
    <property type="component" value="Unassembled WGS sequence"/>
</dbReference>
<evidence type="ECO:0000313" key="7">
    <source>
        <dbReference type="Proteomes" id="UP000663889"/>
    </source>
</evidence>
<evidence type="ECO:0000313" key="1">
    <source>
        <dbReference type="EMBL" id="CAF1321894.1"/>
    </source>
</evidence>
<evidence type="ECO:0000313" key="2">
    <source>
        <dbReference type="EMBL" id="CAF1459204.1"/>
    </source>
</evidence>
<dbReference type="EMBL" id="CAJOBD010008818">
    <property type="protein sequence ID" value="CAF4121764.1"/>
    <property type="molecule type" value="Genomic_DNA"/>
</dbReference>
<dbReference type="Proteomes" id="UP000663874">
    <property type="component" value="Unassembled WGS sequence"/>
</dbReference>
<proteinExistence type="predicted"/>
<protein>
    <submittedName>
        <fullName evidence="3">Uncharacterized protein</fullName>
    </submittedName>
</protein>
<dbReference type="Proteomes" id="UP000663823">
    <property type="component" value="Unassembled WGS sequence"/>
</dbReference>
<accession>A0A815RPX8</accession>
<sequence>MCVPHSLKSTDPYDDYQDFYNNISSIDDAIFFYQKIPSNIHLSNIEHLKIKPPINNQFWSIILNWNRMKSLELSSYNDTLHSQLQVLFYCAPNLRYLLIHQDRLILPLQMSVFKYPNI</sequence>
<organism evidence="3 7">
    <name type="scientific">Rotaria sordida</name>
    <dbReference type="NCBI Taxonomy" id="392033"/>
    <lineage>
        <taxon>Eukaryota</taxon>
        <taxon>Metazoa</taxon>
        <taxon>Spiralia</taxon>
        <taxon>Gnathifera</taxon>
        <taxon>Rotifera</taxon>
        <taxon>Eurotatoria</taxon>
        <taxon>Bdelloidea</taxon>
        <taxon>Philodinida</taxon>
        <taxon>Philodinidae</taxon>
        <taxon>Rotaria</taxon>
    </lineage>
</organism>
<dbReference type="Proteomes" id="UP000663889">
    <property type="component" value="Unassembled WGS sequence"/>
</dbReference>
<evidence type="ECO:0000313" key="3">
    <source>
        <dbReference type="EMBL" id="CAF1477951.1"/>
    </source>
</evidence>
<dbReference type="EMBL" id="CAJNOO010003165">
    <property type="protein sequence ID" value="CAF1321894.1"/>
    <property type="molecule type" value="Genomic_DNA"/>
</dbReference>
<reference evidence="3" key="1">
    <citation type="submission" date="2021-02" db="EMBL/GenBank/DDBJ databases">
        <authorList>
            <person name="Nowell W R."/>
        </authorList>
    </citation>
    <scope>NUCLEOTIDE SEQUENCE</scope>
</reference>
<dbReference type="AlphaFoldDB" id="A0A815RPX8"/>
<dbReference type="EMBL" id="CAJNOT010005222">
    <property type="protein sequence ID" value="CAF1459204.1"/>
    <property type="molecule type" value="Genomic_DNA"/>
</dbReference>